<feature type="compositionally biased region" description="Low complexity" evidence="2">
    <location>
        <begin position="372"/>
        <end position="388"/>
    </location>
</feature>
<feature type="region of interest" description="Disordered" evidence="2">
    <location>
        <begin position="703"/>
        <end position="724"/>
    </location>
</feature>
<keyword evidence="1" id="KW-0040">ANK repeat</keyword>
<feature type="domain" description="U-box" evidence="3">
    <location>
        <begin position="631"/>
        <end position="704"/>
    </location>
</feature>
<organism evidence="4 5">
    <name type="scientific">Edaphochlamys debaryana</name>
    <dbReference type="NCBI Taxonomy" id="47281"/>
    <lineage>
        <taxon>Eukaryota</taxon>
        <taxon>Viridiplantae</taxon>
        <taxon>Chlorophyta</taxon>
        <taxon>core chlorophytes</taxon>
        <taxon>Chlorophyceae</taxon>
        <taxon>CS clade</taxon>
        <taxon>Chlamydomonadales</taxon>
        <taxon>Chlamydomonadales incertae sedis</taxon>
        <taxon>Edaphochlamys</taxon>
    </lineage>
</organism>
<feature type="repeat" description="ANK" evidence="1">
    <location>
        <begin position="189"/>
        <end position="221"/>
    </location>
</feature>
<dbReference type="InterPro" id="IPR052085">
    <property type="entry name" value="WD-SAM-U-box"/>
</dbReference>
<dbReference type="OrthoDB" id="194358at2759"/>
<dbReference type="PROSITE" id="PS50297">
    <property type="entry name" value="ANK_REP_REGION"/>
    <property type="match status" value="3"/>
</dbReference>
<feature type="compositionally biased region" description="Gly residues" evidence="2">
    <location>
        <begin position="703"/>
        <end position="713"/>
    </location>
</feature>
<dbReference type="PROSITE" id="PS50088">
    <property type="entry name" value="ANK_REPEAT"/>
    <property type="match status" value="3"/>
</dbReference>
<keyword evidence="5" id="KW-1185">Reference proteome</keyword>
<dbReference type="PANTHER" id="PTHR46573">
    <property type="entry name" value="WD REPEAT, SAM AND U-BOX DOMAIN-CONTAINING PROTEIN 1"/>
    <property type="match status" value="1"/>
</dbReference>
<gene>
    <name evidence="4" type="ORF">HYH03_011202</name>
</gene>
<dbReference type="AlphaFoldDB" id="A0A835XVK8"/>
<name>A0A835XVK8_9CHLO</name>
<feature type="repeat" description="ANK" evidence="1">
    <location>
        <begin position="97"/>
        <end position="129"/>
    </location>
</feature>
<dbReference type="Gene3D" id="3.30.40.10">
    <property type="entry name" value="Zinc/RING finger domain, C3HC4 (zinc finger)"/>
    <property type="match status" value="1"/>
</dbReference>
<comment type="caution">
    <text evidence="4">The sequence shown here is derived from an EMBL/GenBank/DDBJ whole genome shotgun (WGS) entry which is preliminary data.</text>
</comment>
<proteinExistence type="predicted"/>
<dbReference type="UniPathway" id="UPA00143"/>
<dbReference type="PANTHER" id="PTHR46573:SF1">
    <property type="entry name" value="WD REPEAT, SAM AND U-BOX DOMAIN-CONTAINING PROTEIN 1"/>
    <property type="match status" value="1"/>
</dbReference>
<dbReference type="CDD" id="cd16655">
    <property type="entry name" value="RING-Ubox_WDSUB1-like"/>
    <property type="match status" value="1"/>
</dbReference>
<dbReference type="Proteomes" id="UP000612055">
    <property type="component" value="Unassembled WGS sequence"/>
</dbReference>
<dbReference type="GO" id="GO:0016567">
    <property type="term" value="P:protein ubiquitination"/>
    <property type="evidence" value="ECO:0007669"/>
    <property type="project" value="UniProtKB-UniPathway"/>
</dbReference>
<feature type="compositionally biased region" description="Acidic residues" evidence="2">
    <location>
        <begin position="496"/>
        <end position="505"/>
    </location>
</feature>
<dbReference type="PROSITE" id="PS51698">
    <property type="entry name" value="U_BOX"/>
    <property type="match status" value="1"/>
</dbReference>
<feature type="compositionally biased region" description="Basic and acidic residues" evidence="2">
    <location>
        <begin position="322"/>
        <end position="331"/>
    </location>
</feature>
<feature type="compositionally biased region" description="Gly residues" evidence="2">
    <location>
        <begin position="350"/>
        <end position="371"/>
    </location>
</feature>
<evidence type="ECO:0000313" key="4">
    <source>
        <dbReference type="EMBL" id="KAG2490402.1"/>
    </source>
</evidence>
<reference evidence="4" key="1">
    <citation type="journal article" date="2020" name="bioRxiv">
        <title>Comparative genomics of Chlamydomonas.</title>
        <authorList>
            <person name="Craig R.J."/>
            <person name="Hasan A.R."/>
            <person name="Ness R.W."/>
            <person name="Keightley P.D."/>
        </authorList>
    </citation>
    <scope>NUCLEOTIDE SEQUENCE</scope>
    <source>
        <strain evidence="4">CCAP 11/70</strain>
    </source>
</reference>
<feature type="compositionally biased region" description="Pro residues" evidence="2">
    <location>
        <begin position="416"/>
        <end position="428"/>
    </location>
</feature>
<feature type="region of interest" description="Disordered" evidence="2">
    <location>
        <begin position="268"/>
        <end position="433"/>
    </location>
</feature>
<dbReference type="InterPro" id="IPR002110">
    <property type="entry name" value="Ankyrin_rpt"/>
</dbReference>
<dbReference type="GO" id="GO:0004842">
    <property type="term" value="F:ubiquitin-protein transferase activity"/>
    <property type="evidence" value="ECO:0007669"/>
    <property type="project" value="InterPro"/>
</dbReference>
<protein>
    <recommendedName>
        <fullName evidence="3">U-box domain-containing protein</fullName>
    </recommendedName>
</protein>
<dbReference type="Gene3D" id="1.25.40.20">
    <property type="entry name" value="Ankyrin repeat-containing domain"/>
    <property type="match status" value="2"/>
</dbReference>
<feature type="compositionally biased region" description="Gly residues" evidence="2">
    <location>
        <begin position="289"/>
        <end position="305"/>
    </location>
</feature>
<feature type="compositionally biased region" description="Low complexity" evidence="2">
    <location>
        <begin position="714"/>
        <end position="724"/>
    </location>
</feature>
<dbReference type="SUPFAM" id="SSF48403">
    <property type="entry name" value="Ankyrin repeat"/>
    <property type="match status" value="1"/>
</dbReference>
<evidence type="ECO:0000256" key="2">
    <source>
        <dbReference type="SAM" id="MobiDB-lite"/>
    </source>
</evidence>
<dbReference type="SUPFAM" id="SSF57850">
    <property type="entry name" value="RING/U-box"/>
    <property type="match status" value="1"/>
</dbReference>
<feature type="compositionally biased region" description="Gly residues" evidence="2">
    <location>
        <begin position="332"/>
        <end position="342"/>
    </location>
</feature>
<accession>A0A835XVK8</accession>
<sequence length="724" mass="73705">MGNYTSSAGTSSGFTPSDAFFLTEATRSGSLDIIRLFLKKNPALVYAANPDKSTPWHVASASGHDVVLRVLIDTARAQALSNTFDPLSKVINKQNDKGQTPLMLACGGGHSVCVRLLLESGAHLLVADAGGLSALHYAASHNGGPDGKGNDCVELLLAHMQQQLLLTAPDNPEVHSNIIRKFVDAGDLYGRTALHYAAWSGNAAAAHCLWAAGADICARTEADCYDSELPCNAGTTPLHFAAMRGNQAVVVLLLAAWHRMMTRPKAPLPRASYSRVPPAAGPDPAAPTGGEGSPGAGGRSASGEGGEGKEQQPGASGAADGAAKEGGEPGKEGAGASEGGEGVGKEGKGEAGGGAGASGGGAGATEAGGGEAAAAARPPSSAASDGPSTSGGGASAAAAANPRASSNGGGSAGRLPPRPPSPRLPPADPRLMTDAYGMTPYSIARKRCTEIASMLIELLDPSTNFAAGDNLDERPLGLPNAPGSSQDLVTRNPGEGSDEEHDSDDPEHAATSLLRPRGLVARQRFNSRRHDGSASDGDDSDSDDSDDGAAGAPLLLWEGVELIQGIASDPDSFFTLQQTAALLQQTAARQQAEARSSASGQGKRASGSGGRHGHGQGHGQGRRSTTTVLEEVPDCFLCPLTCEVFRDPVVAADGVTYEREAIEKHLRHVPTSPVTKQRLPYTHVYPNTALVRAIEHWRATQGAGAGGAAGGSGAHTSTGLAGRR</sequence>
<evidence type="ECO:0000259" key="3">
    <source>
        <dbReference type="PROSITE" id="PS51698"/>
    </source>
</evidence>
<evidence type="ECO:0000256" key="1">
    <source>
        <dbReference type="PROSITE-ProRule" id="PRU00023"/>
    </source>
</evidence>
<feature type="compositionally biased region" description="Low complexity" evidence="2">
    <location>
        <begin position="587"/>
        <end position="602"/>
    </location>
</feature>
<dbReference type="Pfam" id="PF04564">
    <property type="entry name" value="U-box"/>
    <property type="match status" value="1"/>
</dbReference>
<dbReference type="InterPro" id="IPR003613">
    <property type="entry name" value="Ubox_domain"/>
</dbReference>
<feature type="compositionally biased region" description="Low complexity" evidence="2">
    <location>
        <begin position="395"/>
        <end position="406"/>
    </location>
</feature>
<dbReference type="SMART" id="SM00504">
    <property type="entry name" value="Ubox"/>
    <property type="match status" value="1"/>
</dbReference>
<dbReference type="SMART" id="SM00248">
    <property type="entry name" value="ANK"/>
    <property type="match status" value="6"/>
</dbReference>
<feature type="region of interest" description="Disordered" evidence="2">
    <location>
        <begin position="470"/>
        <end position="551"/>
    </location>
</feature>
<dbReference type="InterPro" id="IPR013083">
    <property type="entry name" value="Znf_RING/FYVE/PHD"/>
</dbReference>
<dbReference type="Pfam" id="PF12796">
    <property type="entry name" value="Ank_2"/>
    <property type="match status" value="2"/>
</dbReference>
<feature type="compositionally biased region" description="Acidic residues" evidence="2">
    <location>
        <begin position="536"/>
        <end position="547"/>
    </location>
</feature>
<dbReference type="InterPro" id="IPR036770">
    <property type="entry name" value="Ankyrin_rpt-contain_sf"/>
</dbReference>
<feature type="repeat" description="ANK" evidence="1">
    <location>
        <begin position="233"/>
        <end position="254"/>
    </location>
</feature>
<dbReference type="EMBL" id="JAEHOE010000062">
    <property type="protein sequence ID" value="KAG2490402.1"/>
    <property type="molecule type" value="Genomic_DNA"/>
</dbReference>
<feature type="region of interest" description="Disordered" evidence="2">
    <location>
        <begin position="587"/>
        <end position="624"/>
    </location>
</feature>
<evidence type="ECO:0000313" key="5">
    <source>
        <dbReference type="Proteomes" id="UP000612055"/>
    </source>
</evidence>